<dbReference type="EMBL" id="FOPW01000001">
    <property type="protein sequence ID" value="SFH18085.1"/>
    <property type="molecule type" value="Genomic_DNA"/>
</dbReference>
<dbReference type="Pfam" id="PF07859">
    <property type="entry name" value="Abhydrolase_3"/>
    <property type="match status" value="1"/>
</dbReference>
<dbReference type="PANTHER" id="PTHR48081">
    <property type="entry name" value="AB HYDROLASE SUPERFAMILY PROTEIN C4A8.06C"/>
    <property type="match status" value="1"/>
</dbReference>
<evidence type="ECO:0000313" key="6">
    <source>
        <dbReference type="Proteomes" id="UP000297963"/>
    </source>
</evidence>
<name>A0A1I2XXF7_9MICO</name>
<dbReference type="Gene3D" id="3.40.50.1820">
    <property type="entry name" value="alpha/beta hydrolase"/>
    <property type="match status" value="1"/>
</dbReference>
<proteinExistence type="predicted"/>
<evidence type="ECO:0000313" key="4">
    <source>
        <dbReference type="EMBL" id="TFB85046.1"/>
    </source>
</evidence>
<reference evidence="4 6" key="2">
    <citation type="submission" date="2019-03" db="EMBL/GenBank/DDBJ databases">
        <title>Genomics of glacier-inhabiting Cryobacterium strains.</title>
        <authorList>
            <person name="Liu Q."/>
            <person name="Xin Y.-H."/>
        </authorList>
    </citation>
    <scope>NUCLEOTIDE SEQUENCE [LARGE SCALE GENOMIC DNA]</scope>
    <source>
        <strain evidence="4 6">Hh34</strain>
    </source>
</reference>
<comment type="caution">
    <text evidence="4">The sequence shown here is derived from an EMBL/GenBank/DDBJ whole genome shotgun (WGS) entry which is preliminary data.</text>
</comment>
<dbReference type="PANTHER" id="PTHR48081:SF8">
    <property type="entry name" value="ALPHA_BETA HYDROLASE FOLD-3 DOMAIN-CONTAINING PROTEIN-RELATED"/>
    <property type="match status" value="1"/>
</dbReference>
<feature type="domain" description="Alpha/beta hydrolase fold-3" evidence="2">
    <location>
        <begin position="75"/>
        <end position="276"/>
    </location>
</feature>
<keyword evidence="5" id="KW-1185">Reference proteome</keyword>
<evidence type="ECO:0000313" key="5">
    <source>
        <dbReference type="Proteomes" id="UP000199681"/>
    </source>
</evidence>
<keyword evidence="1 4" id="KW-0378">Hydrolase</keyword>
<dbReference type="EMBL" id="SOFE01000014">
    <property type="protein sequence ID" value="TFB85046.1"/>
    <property type="molecule type" value="Genomic_DNA"/>
</dbReference>
<accession>A0A1I2XXF7</accession>
<dbReference type="RefSeq" id="WP_092448034.1">
    <property type="nucleotide sequence ID" value="NZ_BKAC01000003.1"/>
</dbReference>
<dbReference type="AlphaFoldDB" id="A0A1I2XXF7"/>
<evidence type="ECO:0000256" key="1">
    <source>
        <dbReference type="ARBA" id="ARBA00022801"/>
    </source>
</evidence>
<dbReference type="InterPro" id="IPR013094">
    <property type="entry name" value="AB_hydrolase_3"/>
</dbReference>
<dbReference type="InterPro" id="IPR050300">
    <property type="entry name" value="GDXG_lipolytic_enzyme"/>
</dbReference>
<reference evidence="3 5" key="1">
    <citation type="submission" date="2016-10" db="EMBL/GenBank/DDBJ databases">
        <authorList>
            <person name="Varghese N."/>
            <person name="Submissions S."/>
        </authorList>
    </citation>
    <scope>NUCLEOTIDE SEQUENCE [LARGE SCALE GENOMIC DNA]</scope>
    <source>
        <strain evidence="3 5">GMCC 1.11211</strain>
    </source>
</reference>
<protein>
    <submittedName>
        <fullName evidence="3">Acetyl esterase/lipase</fullName>
    </submittedName>
    <submittedName>
        <fullName evidence="4">Alpha/beta hydrolase</fullName>
    </submittedName>
</protein>
<gene>
    <name evidence="4" type="ORF">E3O11_08370</name>
    <name evidence="3" type="ORF">SAMN05216274_101219</name>
</gene>
<evidence type="ECO:0000313" key="3">
    <source>
        <dbReference type="EMBL" id="SFH18085.1"/>
    </source>
</evidence>
<dbReference type="STRING" id="995038.SAMN05216274_101219"/>
<dbReference type="GO" id="GO:0016787">
    <property type="term" value="F:hydrolase activity"/>
    <property type="evidence" value="ECO:0007669"/>
    <property type="project" value="UniProtKB-KW"/>
</dbReference>
<sequence>MAADDGLHFLANLYKDWSVRMAVEPALSLSAVRELFEEWQRPTMEPEDVCFRSETVGGVDCVWAVPAGADLRKVVLWAHGGGFIAGSAASHRKLGGHVAKELNVTVLLLDYRLAPEHPFPAQMEDFTTAYCELLDRGFLSENLTLGGDSAGSSVAVSTALNLRDRGIPGPRHIICFSPWVDVELMSPSLWTSGETDYLVPRPSGPELVAMFLGGITPADDPLANPLYADFAGFPRLYINVGSGEALLDDARRLHERALAAGVDSTLSQVADMQHVFPILAGRATEVDEELKRLAQWFKEEDD</sequence>
<evidence type="ECO:0000259" key="2">
    <source>
        <dbReference type="Pfam" id="PF07859"/>
    </source>
</evidence>
<dbReference type="Proteomes" id="UP000199681">
    <property type="component" value="Unassembled WGS sequence"/>
</dbReference>
<organism evidence="4 6">
    <name type="scientific">Cryobacterium levicorallinum</name>
    <dbReference type="NCBI Taxonomy" id="995038"/>
    <lineage>
        <taxon>Bacteria</taxon>
        <taxon>Bacillati</taxon>
        <taxon>Actinomycetota</taxon>
        <taxon>Actinomycetes</taxon>
        <taxon>Micrococcales</taxon>
        <taxon>Microbacteriaceae</taxon>
        <taxon>Cryobacterium</taxon>
    </lineage>
</organism>
<dbReference type="SUPFAM" id="SSF53474">
    <property type="entry name" value="alpha/beta-Hydrolases"/>
    <property type="match status" value="1"/>
</dbReference>
<dbReference type="InterPro" id="IPR029058">
    <property type="entry name" value="AB_hydrolase_fold"/>
</dbReference>
<dbReference type="Proteomes" id="UP000297963">
    <property type="component" value="Unassembled WGS sequence"/>
</dbReference>